<dbReference type="RefSeq" id="WP_092939516.1">
    <property type="nucleotide sequence ID" value="NZ_FONX01000005.1"/>
</dbReference>
<dbReference type="GO" id="GO:0003824">
    <property type="term" value="F:catalytic activity"/>
    <property type="evidence" value="ECO:0007669"/>
    <property type="project" value="UniProtKB-ARBA"/>
</dbReference>
<feature type="domain" description="GGDEF" evidence="1">
    <location>
        <begin position="348"/>
        <end position="480"/>
    </location>
</feature>
<sequence length="488" mass="52774">MRRLTYFQRSSHKILFLLVPALIAAQIAAFVFLHLANRRIALNSVDAALQAGADTYAFTRNTRREYRVLTSQLVAKDYGLLDAIGNGNRTTIESALVSQLARTGADLIVLTDTEQRLMARASNSAFFKERDVQTDKELTELVSHVNEKQGNLMPLPDGGARIPLYGWVKIVVRAPRPIANMYLAFRITDESTAQFTDMTQLAMAYVSRTSPQSPWTIHASTLPQDLFTGRTIHEEISADNSTITSPSGESYRVKMMPMGGIAGHVVQVVAAKPFAPVLSPFLKLEGLFAISIVLSSAVSIIAAHQITRRVVNPLEGVAQQDALTGLANRRLFQARLRHAEESLGLTGGGFTVMLMDLNKFKQVNDTYGHEAGDVVLTTVAQRMRKLMRATDTLARLGGDEFAVLMRTDDTARVTAVAQSIIEVVAQPIQLNSGDWVEVGTSIGIAQAPAYSASGNDVLHAADLAMYAAKKGGGGYAFAEASGLAPAVA</sequence>
<dbReference type="AlphaFoldDB" id="A0A1I2DNM0"/>
<dbReference type="Proteomes" id="UP000199119">
    <property type="component" value="Unassembled WGS sequence"/>
</dbReference>
<evidence type="ECO:0000313" key="2">
    <source>
        <dbReference type="EMBL" id="SFE81520.1"/>
    </source>
</evidence>
<dbReference type="PROSITE" id="PS50887">
    <property type="entry name" value="GGDEF"/>
    <property type="match status" value="1"/>
</dbReference>
<name>A0A1I2DNM0_9BURK</name>
<organism evidence="2 3">
    <name type="scientific">Paracidovorax wautersii</name>
    <dbReference type="NCBI Taxonomy" id="1177982"/>
    <lineage>
        <taxon>Bacteria</taxon>
        <taxon>Pseudomonadati</taxon>
        <taxon>Pseudomonadota</taxon>
        <taxon>Betaproteobacteria</taxon>
        <taxon>Burkholderiales</taxon>
        <taxon>Comamonadaceae</taxon>
        <taxon>Paracidovorax</taxon>
    </lineage>
</organism>
<dbReference type="InterPro" id="IPR000160">
    <property type="entry name" value="GGDEF_dom"/>
</dbReference>
<dbReference type="SUPFAM" id="SSF55073">
    <property type="entry name" value="Nucleotide cyclase"/>
    <property type="match status" value="1"/>
</dbReference>
<dbReference type="InterPro" id="IPR052163">
    <property type="entry name" value="DGC-Regulatory_Protein"/>
</dbReference>
<dbReference type="STRING" id="1177982.SAMN04489711_105291"/>
<dbReference type="SMART" id="SM00267">
    <property type="entry name" value="GGDEF"/>
    <property type="match status" value="1"/>
</dbReference>
<protein>
    <submittedName>
        <fullName evidence="2">Diguanylate cyclase (GGDEF) domain-containing protein</fullName>
    </submittedName>
</protein>
<dbReference type="Gene3D" id="3.30.70.270">
    <property type="match status" value="1"/>
</dbReference>
<keyword evidence="3" id="KW-1185">Reference proteome</keyword>
<dbReference type="InterPro" id="IPR043128">
    <property type="entry name" value="Rev_trsase/Diguanyl_cyclase"/>
</dbReference>
<reference evidence="3" key="1">
    <citation type="submission" date="2016-10" db="EMBL/GenBank/DDBJ databases">
        <authorList>
            <person name="Varghese N."/>
            <person name="Submissions S."/>
        </authorList>
    </citation>
    <scope>NUCLEOTIDE SEQUENCE [LARGE SCALE GENOMIC DNA]</scope>
    <source>
        <strain evidence="3">DSM 27981</strain>
    </source>
</reference>
<accession>A0A1I2DNM0</accession>
<dbReference type="NCBIfam" id="TIGR00254">
    <property type="entry name" value="GGDEF"/>
    <property type="match status" value="1"/>
</dbReference>
<dbReference type="PANTHER" id="PTHR46663">
    <property type="entry name" value="DIGUANYLATE CYCLASE DGCT-RELATED"/>
    <property type="match status" value="1"/>
</dbReference>
<evidence type="ECO:0000313" key="3">
    <source>
        <dbReference type="Proteomes" id="UP000199119"/>
    </source>
</evidence>
<dbReference type="CDD" id="cd01949">
    <property type="entry name" value="GGDEF"/>
    <property type="match status" value="1"/>
</dbReference>
<dbReference type="EMBL" id="FONX01000005">
    <property type="protein sequence ID" value="SFE81520.1"/>
    <property type="molecule type" value="Genomic_DNA"/>
</dbReference>
<gene>
    <name evidence="2" type="ORF">SAMN04489711_105291</name>
</gene>
<proteinExistence type="predicted"/>
<evidence type="ECO:0000259" key="1">
    <source>
        <dbReference type="PROSITE" id="PS50887"/>
    </source>
</evidence>
<dbReference type="OrthoDB" id="9812260at2"/>
<dbReference type="Pfam" id="PF00990">
    <property type="entry name" value="GGDEF"/>
    <property type="match status" value="1"/>
</dbReference>
<dbReference type="InterPro" id="IPR029787">
    <property type="entry name" value="Nucleotide_cyclase"/>
</dbReference>
<dbReference type="FunFam" id="3.30.70.270:FF:000001">
    <property type="entry name" value="Diguanylate cyclase domain protein"/>
    <property type="match status" value="1"/>
</dbReference>
<dbReference type="PANTHER" id="PTHR46663:SF4">
    <property type="entry name" value="DIGUANYLATE CYCLASE DGCT-RELATED"/>
    <property type="match status" value="1"/>
</dbReference>